<accession>A0A9W8U6Q9</accession>
<keyword evidence="2" id="KW-1185">Reference proteome</keyword>
<sequence length="440" mass="49638">MSENAQNTVASLEVLPPEVLLPIVTSLPGLDTLWNLMTASPNTWRLFSNYALDITEGILSGPNSILYGKIRELVRGVILMRAKTLPFKDLNEFQTQDIRPLHISDPQALHASSPPSWTRSFGSGLMHFCTFQNDPIPVWDREAAGTPVKVVDGGQPSWREEMRALRAMWIIQLVGEVKGLVKEGWPEEDIDTLKQIDLVDLVERPDGVIKAEELRCAMEYLTKLGDAIQNDHYRLPTPSLDLKSHRWITAEQKPVQSPMVLVGHRHNGKLLRLGKGEPIPEGSKPEWYPFLRDDMKWHRAEPSLQRESCGISSWRSLSTSRDSPAYGVKFDSFRRLGFAFWERERLHLAGLADGIHEPFYKDEFYHFALESILPTDEVANLKAEIPEREVPRIAPRLRSRDFITSGTAPSLPASSLSTRRAGLRLSSLSTLPVSGSHETR</sequence>
<gene>
    <name evidence="1" type="ORF">NW766_008794</name>
</gene>
<evidence type="ECO:0000313" key="2">
    <source>
        <dbReference type="Proteomes" id="UP001152130"/>
    </source>
</evidence>
<protein>
    <recommendedName>
        <fullName evidence="3">F-box domain-containing protein</fullName>
    </recommendedName>
</protein>
<evidence type="ECO:0008006" key="3">
    <source>
        <dbReference type="Google" id="ProtNLM"/>
    </source>
</evidence>
<name>A0A9W8U6Q9_9HYPO</name>
<organism evidence="1 2">
    <name type="scientific">Fusarium irregulare</name>
    <dbReference type="NCBI Taxonomy" id="2494466"/>
    <lineage>
        <taxon>Eukaryota</taxon>
        <taxon>Fungi</taxon>
        <taxon>Dikarya</taxon>
        <taxon>Ascomycota</taxon>
        <taxon>Pezizomycotina</taxon>
        <taxon>Sordariomycetes</taxon>
        <taxon>Hypocreomycetidae</taxon>
        <taxon>Hypocreales</taxon>
        <taxon>Nectriaceae</taxon>
        <taxon>Fusarium</taxon>
        <taxon>Fusarium incarnatum-equiseti species complex</taxon>
    </lineage>
</organism>
<proteinExistence type="predicted"/>
<comment type="caution">
    <text evidence="1">The sequence shown here is derived from an EMBL/GenBank/DDBJ whole genome shotgun (WGS) entry which is preliminary data.</text>
</comment>
<dbReference type="EMBL" id="JAPDHF010000013">
    <property type="protein sequence ID" value="KAJ4009673.1"/>
    <property type="molecule type" value="Genomic_DNA"/>
</dbReference>
<reference evidence="1" key="1">
    <citation type="submission" date="2022-10" db="EMBL/GenBank/DDBJ databases">
        <title>Fusarium specimens isolated from Avocado Roots.</title>
        <authorList>
            <person name="Stajich J."/>
            <person name="Roper C."/>
            <person name="Heimlech-Rivalta G."/>
        </authorList>
    </citation>
    <scope>NUCLEOTIDE SEQUENCE</scope>
    <source>
        <strain evidence="1">CF00143</strain>
    </source>
</reference>
<dbReference type="AlphaFoldDB" id="A0A9W8U6Q9"/>
<evidence type="ECO:0000313" key="1">
    <source>
        <dbReference type="EMBL" id="KAJ4009673.1"/>
    </source>
</evidence>
<dbReference type="Proteomes" id="UP001152130">
    <property type="component" value="Unassembled WGS sequence"/>
</dbReference>